<feature type="non-terminal residue" evidence="2">
    <location>
        <position position="360"/>
    </location>
</feature>
<sequence length="360" mass="39549">MDEEMFVSEAFQGLDMAFTNALTSMRKTLWDVFAAKISVVETAGVGKLEVTEQMLQGKELEIYALRHQIRSLLSGQPVCSNCSQEIIAPEVHILQSNLRLIDDRRPAAISAPRKRTLINASLSSSTTTTEQPEDAPRLQYTMRSRPSEKRRCLSDLENISNASKPGSQTLNKANVLVAETQDPDSEPNHQAVRMQPVGASTHRSGDRHSGDTNSENDASTQSAPTLTNASPGPTNPDRPNAVSKESSLRIRMRLASLSPPTQTSFNASEAIRKAVNHHDIDNDTTMPRSCLHKRGLQHHRERRLRKPQNSDPDVTGADITLPTEFVASDVTVDVDTVTDMNVFSATEAHPPPSKNPETNS</sequence>
<feature type="compositionally biased region" description="Basic residues" evidence="1">
    <location>
        <begin position="293"/>
        <end position="306"/>
    </location>
</feature>
<organism evidence="2 3">
    <name type="scientific">Dibothriocephalus latus</name>
    <name type="common">Fish tapeworm</name>
    <name type="synonym">Diphyllobothrium latum</name>
    <dbReference type="NCBI Taxonomy" id="60516"/>
    <lineage>
        <taxon>Eukaryota</taxon>
        <taxon>Metazoa</taxon>
        <taxon>Spiralia</taxon>
        <taxon>Lophotrochozoa</taxon>
        <taxon>Platyhelminthes</taxon>
        <taxon>Cestoda</taxon>
        <taxon>Eucestoda</taxon>
        <taxon>Diphyllobothriidea</taxon>
        <taxon>Diphyllobothriidae</taxon>
        <taxon>Dibothriocephalus</taxon>
    </lineage>
</organism>
<feature type="compositionally biased region" description="Polar residues" evidence="1">
    <location>
        <begin position="211"/>
        <end position="232"/>
    </location>
</feature>
<evidence type="ECO:0000256" key="1">
    <source>
        <dbReference type="SAM" id="MobiDB-lite"/>
    </source>
</evidence>
<feature type="region of interest" description="Disordered" evidence="1">
    <location>
        <begin position="196"/>
        <end position="247"/>
    </location>
</feature>
<feature type="compositionally biased region" description="Polar residues" evidence="1">
    <location>
        <begin position="120"/>
        <end position="130"/>
    </location>
</feature>
<dbReference type="Proteomes" id="UP000281553">
    <property type="component" value="Unassembled WGS sequence"/>
</dbReference>
<evidence type="ECO:0000313" key="3">
    <source>
        <dbReference type="Proteomes" id="UP000281553"/>
    </source>
</evidence>
<keyword evidence="3" id="KW-1185">Reference proteome</keyword>
<name>A0A3P7LJT5_DIBLA</name>
<accession>A0A3P7LJT5</accession>
<evidence type="ECO:0000313" key="2">
    <source>
        <dbReference type="EMBL" id="VDN11053.1"/>
    </source>
</evidence>
<dbReference type="EMBL" id="UYRU01050577">
    <property type="protein sequence ID" value="VDN11053.1"/>
    <property type="molecule type" value="Genomic_DNA"/>
</dbReference>
<gene>
    <name evidence="2" type="ORF">DILT_LOCUS6884</name>
</gene>
<proteinExistence type="predicted"/>
<feature type="region of interest" description="Disordered" evidence="1">
    <location>
        <begin position="120"/>
        <end position="151"/>
    </location>
</feature>
<protein>
    <submittedName>
        <fullName evidence="2">Uncharacterized protein</fullName>
    </submittedName>
</protein>
<dbReference type="AlphaFoldDB" id="A0A3P7LJT5"/>
<dbReference type="OrthoDB" id="5801062at2759"/>
<feature type="region of interest" description="Disordered" evidence="1">
    <location>
        <begin position="293"/>
        <end position="317"/>
    </location>
</feature>
<reference evidence="2 3" key="1">
    <citation type="submission" date="2018-11" db="EMBL/GenBank/DDBJ databases">
        <authorList>
            <consortium name="Pathogen Informatics"/>
        </authorList>
    </citation>
    <scope>NUCLEOTIDE SEQUENCE [LARGE SCALE GENOMIC DNA]</scope>
</reference>